<keyword evidence="6" id="KW-1003">Cell membrane</keyword>
<evidence type="ECO:0000313" key="10">
    <source>
        <dbReference type="EMBL" id="TFF33677.1"/>
    </source>
</evidence>
<dbReference type="InterPro" id="IPR022885">
    <property type="entry name" value="NDH1_su_D/H"/>
</dbReference>
<evidence type="ECO:0000256" key="1">
    <source>
        <dbReference type="ARBA" id="ARBA00002378"/>
    </source>
</evidence>
<comment type="similarity">
    <text evidence="2 6 7">Belongs to the complex I 49 kDa subunit family.</text>
</comment>
<comment type="function">
    <text evidence="1">NDH-1 shuttles electrons from NADH, via FMN and iron-sulfur (Fe-S) centers, to quinones in the respiratory chain. The immediate electron acceptor for the enzyme in this species is believed to be ubiquinone. Couples the redox reaction to proton translocation (for every two electrons transferred, four hydrogen ions are translocated across the cytoplasmic membrane), and thus conserves the redox energy in a proton gradient.</text>
</comment>
<dbReference type="Pfam" id="PF00346">
    <property type="entry name" value="Complex1_49kDa"/>
    <property type="match status" value="1"/>
</dbReference>
<dbReference type="InterPro" id="IPR029014">
    <property type="entry name" value="NiFe-Hase_large"/>
</dbReference>
<reference evidence="10 11" key="1">
    <citation type="journal article" date="2017" name="Int. J. Syst. Evol. Microbiol.">
        <title>Mucilaginibacterpsychrotolerans sp. nov., isolated from peatlands.</title>
        <authorList>
            <person name="Deng Y."/>
            <person name="Shen L."/>
            <person name="Xu B."/>
            <person name="Liu Y."/>
            <person name="Gu Z."/>
            <person name="Liu H."/>
            <person name="Zhou Y."/>
        </authorList>
    </citation>
    <scope>NUCLEOTIDE SEQUENCE [LARGE SCALE GENOMIC DNA]</scope>
    <source>
        <strain evidence="10 11">NH7-4</strain>
    </source>
</reference>
<keyword evidence="5 6" id="KW-0520">NAD</keyword>
<dbReference type="NCBIfam" id="NF004739">
    <property type="entry name" value="PRK06075.1"/>
    <property type="match status" value="1"/>
</dbReference>
<keyword evidence="4 6" id="KW-1278">Translocase</keyword>
<dbReference type="GO" id="GO:0048038">
    <property type="term" value="F:quinone binding"/>
    <property type="evidence" value="ECO:0007669"/>
    <property type="project" value="UniProtKB-KW"/>
</dbReference>
<dbReference type="PROSITE" id="PS00535">
    <property type="entry name" value="COMPLEX1_49K"/>
    <property type="match status" value="1"/>
</dbReference>
<dbReference type="HAMAP" id="MF_01358">
    <property type="entry name" value="NDH1_NuoD"/>
    <property type="match status" value="1"/>
</dbReference>
<feature type="domain" description="NADH-quinone oxidoreductase subunit D" evidence="9">
    <location>
        <begin position="131"/>
        <end position="403"/>
    </location>
</feature>
<accession>A0A4Y8S5D3</accession>
<dbReference type="EC" id="7.1.1.-" evidence="6"/>
<evidence type="ECO:0000256" key="4">
    <source>
        <dbReference type="ARBA" id="ARBA00022967"/>
    </source>
</evidence>
<keyword evidence="11" id="KW-1185">Reference proteome</keyword>
<evidence type="ECO:0000256" key="3">
    <source>
        <dbReference type="ARBA" id="ARBA00022448"/>
    </source>
</evidence>
<dbReference type="Gene3D" id="1.10.645.10">
    <property type="entry name" value="Cytochrome-c3 Hydrogenase, chain B"/>
    <property type="match status" value="1"/>
</dbReference>
<proteinExistence type="inferred from homology"/>
<keyword evidence="6" id="KW-0472">Membrane</keyword>
<dbReference type="InterPro" id="IPR001135">
    <property type="entry name" value="NADH_Q_OxRdtase_suD"/>
</dbReference>
<comment type="catalytic activity">
    <reaction evidence="6">
        <text>a quinone + NADH + 5 H(+)(in) = a quinol + NAD(+) + 4 H(+)(out)</text>
        <dbReference type="Rhea" id="RHEA:57888"/>
        <dbReference type="ChEBI" id="CHEBI:15378"/>
        <dbReference type="ChEBI" id="CHEBI:24646"/>
        <dbReference type="ChEBI" id="CHEBI:57540"/>
        <dbReference type="ChEBI" id="CHEBI:57945"/>
        <dbReference type="ChEBI" id="CHEBI:132124"/>
    </reaction>
</comment>
<feature type="region of interest" description="Disordered" evidence="8">
    <location>
        <begin position="1"/>
        <end position="25"/>
    </location>
</feature>
<protein>
    <recommendedName>
        <fullName evidence="6">NADH-quinone oxidoreductase subunit D</fullName>
        <ecNumber evidence="6">7.1.1.-</ecNumber>
    </recommendedName>
    <alternativeName>
        <fullName evidence="6">NADH dehydrogenase I subunit D</fullName>
    </alternativeName>
    <alternativeName>
        <fullName evidence="6">NDH-1 subunit D</fullName>
    </alternativeName>
</protein>
<name>A0A4Y8S5D3_9SPHI</name>
<sequence length="404" mass="46183">MMQNHPVYTDNDPQTEHSTLNLGPTHPATHGVFQNVLEMDGERIVSGVSTIGYIHRAFEKIAEHRPFYQITPLTDRLNYCSSPINNMGWHMTVEKLLGITTPKRVDYMRIIIMELARIADHIVCNSILGVDTGALTGFTYMMQYREAIYEVYEEICGSRLTTNIGRIGGFERNFNDIAFRKIRKVLTDFNYGLKEFESLFNRNRIFVDRTRGVAAVTAEDALSYSWSGPILRATGVDYDVRAMEPYSSYEDFDFEVPVGDNGDVYARFLVRNEEMWQSMRLIEQALVKIEKEPSDIFHADVPAFYLPPKEEVYNNMEALIYHFKIVMGEVETPTAEVYHAVEGANGELGFYLVNDGGRSPYRLHFRRPSFINYQMYAPMSRGMLLSDAIINMSSLNVIAGELDA</sequence>
<comment type="subunit">
    <text evidence="6">NDH-1 is composed of 14 different subunits. Subunits NuoB, C, D, E, F, and G constitute the peripheral sector of the complex.</text>
</comment>
<dbReference type="GO" id="GO:0050136">
    <property type="term" value="F:NADH dehydrogenase (quinone) (non-electrogenic) activity"/>
    <property type="evidence" value="ECO:0007669"/>
    <property type="project" value="UniProtKB-UniRule"/>
</dbReference>
<evidence type="ECO:0000313" key="11">
    <source>
        <dbReference type="Proteomes" id="UP000297540"/>
    </source>
</evidence>
<dbReference type="Proteomes" id="UP000297540">
    <property type="component" value="Unassembled WGS sequence"/>
</dbReference>
<evidence type="ECO:0000256" key="6">
    <source>
        <dbReference type="HAMAP-Rule" id="MF_01358"/>
    </source>
</evidence>
<dbReference type="GO" id="GO:0051287">
    <property type="term" value="F:NAD binding"/>
    <property type="evidence" value="ECO:0007669"/>
    <property type="project" value="InterPro"/>
</dbReference>
<evidence type="ECO:0000256" key="5">
    <source>
        <dbReference type="ARBA" id="ARBA00023027"/>
    </source>
</evidence>
<comment type="function">
    <text evidence="6">NDH-1 shuttles electrons from NADH, via FMN and iron-sulfur (Fe-S) centers, to quinones in the respiratory chain. The immediate electron acceptor for the enzyme in this species is believed to be a menaquinone. Couples the redox reaction to proton translocation (for every two electrons transferred, four hydrogen ions are translocated across the cytoplasmic membrane), and thus conserves the redox energy in a proton gradient.</text>
</comment>
<dbReference type="AlphaFoldDB" id="A0A4Y8S5D3"/>
<organism evidence="10 11">
    <name type="scientific">Mucilaginibacter psychrotolerans</name>
    <dbReference type="NCBI Taxonomy" id="1524096"/>
    <lineage>
        <taxon>Bacteria</taxon>
        <taxon>Pseudomonadati</taxon>
        <taxon>Bacteroidota</taxon>
        <taxon>Sphingobacteriia</taxon>
        <taxon>Sphingobacteriales</taxon>
        <taxon>Sphingobacteriaceae</taxon>
        <taxon>Mucilaginibacter</taxon>
    </lineage>
</organism>
<gene>
    <name evidence="6" type="primary">nuoD</name>
    <name evidence="10" type="ORF">E2R66_24715</name>
</gene>
<dbReference type="GO" id="GO:0005886">
    <property type="term" value="C:plasma membrane"/>
    <property type="evidence" value="ECO:0007669"/>
    <property type="project" value="UniProtKB-SubCell"/>
</dbReference>
<dbReference type="PANTHER" id="PTHR11993:SF10">
    <property type="entry name" value="NADH DEHYDROGENASE [UBIQUINONE] IRON-SULFUR PROTEIN 2, MITOCHONDRIAL"/>
    <property type="match status" value="1"/>
</dbReference>
<dbReference type="InterPro" id="IPR014029">
    <property type="entry name" value="NADH_UbQ_OxRdtase_49kDa_CS"/>
</dbReference>
<evidence type="ECO:0000256" key="2">
    <source>
        <dbReference type="ARBA" id="ARBA00005769"/>
    </source>
</evidence>
<comment type="subcellular location">
    <subcellularLocation>
        <location evidence="6">Cell membrane</location>
        <topology evidence="6">Peripheral membrane protein</topology>
        <orientation evidence="6">Cytoplasmic side</orientation>
    </subcellularLocation>
</comment>
<dbReference type="EMBL" id="SOZE01000040">
    <property type="protein sequence ID" value="TFF33677.1"/>
    <property type="molecule type" value="Genomic_DNA"/>
</dbReference>
<keyword evidence="6" id="KW-0874">Quinone</keyword>
<evidence type="ECO:0000256" key="8">
    <source>
        <dbReference type="SAM" id="MobiDB-lite"/>
    </source>
</evidence>
<dbReference type="OrthoDB" id="9801496at2"/>
<dbReference type="PANTHER" id="PTHR11993">
    <property type="entry name" value="NADH-UBIQUINONE OXIDOREDUCTASE 49 KDA SUBUNIT"/>
    <property type="match status" value="1"/>
</dbReference>
<evidence type="ECO:0000256" key="7">
    <source>
        <dbReference type="RuleBase" id="RU003685"/>
    </source>
</evidence>
<evidence type="ECO:0000259" key="9">
    <source>
        <dbReference type="Pfam" id="PF00346"/>
    </source>
</evidence>
<comment type="caution">
    <text evidence="10">The sequence shown here is derived from an EMBL/GenBank/DDBJ whole genome shotgun (WGS) entry which is preliminary data.</text>
</comment>
<dbReference type="SUPFAM" id="SSF56762">
    <property type="entry name" value="HydB/Nqo4-like"/>
    <property type="match status" value="1"/>
</dbReference>
<keyword evidence="10" id="KW-0560">Oxidoreductase</keyword>
<keyword evidence="3 6" id="KW-0813">Transport</keyword>